<evidence type="ECO:0000256" key="7">
    <source>
        <dbReference type="ARBA" id="ARBA00022723"/>
    </source>
</evidence>
<dbReference type="EMBL" id="CP001614">
    <property type="protein sequence ID" value="ACR13926.1"/>
    <property type="molecule type" value="Genomic_DNA"/>
</dbReference>
<dbReference type="InterPro" id="IPR016174">
    <property type="entry name" value="Di-haem_cyt_TM"/>
</dbReference>
<feature type="transmembrane region" description="Helical" evidence="13">
    <location>
        <begin position="90"/>
        <end position="114"/>
    </location>
</feature>
<evidence type="ECO:0000256" key="12">
    <source>
        <dbReference type="ARBA" id="ARBA00037975"/>
    </source>
</evidence>
<keyword evidence="7" id="KW-0479">Metal-binding</keyword>
<organism evidence="15 16">
    <name type="scientific">Teredinibacter turnerae (strain ATCC 39867 / T7901)</name>
    <dbReference type="NCBI Taxonomy" id="377629"/>
    <lineage>
        <taxon>Bacteria</taxon>
        <taxon>Pseudomonadati</taxon>
        <taxon>Pseudomonadota</taxon>
        <taxon>Gammaproteobacteria</taxon>
        <taxon>Cellvibrionales</taxon>
        <taxon>Cellvibrionaceae</taxon>
        <taxon>Teredinibacter</taxon>
    </lineage>
</organism>
<evidence type="ECO:0000259" key="14">
    <source>
        <dbReference type="Pfam" id="PF01292"/>
    </source>
</evidence>
<dbReference type="Gene3D" id="1.20.950.20">
    <property type="entry name" value="Transmembrane di-heme cytochromes, Chain C"/>
    <property type="match status" value="1"/>
</dbReference>
<dbReference type="STRING" id="377629.TERTU_4374"/>
<dbReference type="PANTHER" id="PTHR30529:SF6">
    <property type="entry name" value="BLL0291 PROTEIN"/>
    <property type="match status" value="1"/>
</dbReference>
<protein>
    <submittedName>
        <fullName evidence="15">Cytochrome B561</fullName>
    </submittedName>
</protein>
<dbReference type="RefSeq" id="WP_015820041.1">
    <property type="nucleotide sequence ID" value="NC_012997.1"/>
</dbReference>
<gene>
    <name evidence="15" type="ordered locus">TERTU_4374</name>
</gene>
<evidence type="ECO:0000313" key="16">
    <source>
        <dbReference type="Proteomes" id="UP000009080"/>
    </source>
</evidence>
<evidence type="ECO:0000313" key="15">
    <source>
        <dbReference type="EMBL" id="ACR13926.1"/>
    </source>
</evidence>
<dbReference type="InterPro" id="IPR011577">
    <property type="entry name" value="Cyt_b561_bac/Ni-Hgenase"/>
</dbReference>
<name>C5BIX4_TERTT</name>
<comment type="cofactor">
    <cofactor evidence="1">
        <name>heme b</name>
        <dbReference type="ChEBI" id="CHEBI:60344"/>
    </cofactor>
</comment>
<dbReference type="GO" id="GO:0022904">
    <property type="term" value="P:respiratory electron transport chain"/>
    <property type="evidence" value="ECO:0007669"/>
    <property type="project" value="InterPro"/>
</dbReference>
<evidence type="ECO:0000256" key="6">
    <source>
        <dbReference type="ARBA" id="ARBA00022692"/>
    </source>
</evidence>
<evidence type="ECO:0000256" key="11">
    <source>
        <dbReference type="ARBA" id="ARBA00023136"/>
    </source>
</evidence>
<feature type="domain" description="Cytochrome b561 bacterial/Ni-hydrogenase" evidence="14">
    <location>
        <begin position="7"/>
        <end position="171"/>
    </location>
</feature>
<dbReference type="Pfam" id="PF01292">
    <property type="entry name" value="Ni_hydr_CYTB"/>
    <property type="match status" value="1"/>
</dbReference>
<dbReference type="GO" id="GO:0020037">
    <property type="term" value="F:heme binding"/>
    <property type="evidence" value="ECO:0007669"/>
    <property type="project" value="TreeGrafter"/>
</dbReference>
<dbReference type="Proteomes" id="UP000009080">
    <property type="component" value="Chromosome"/>
</dbReference>
<keyword evidence="11 13" id="KW-0472">Membrane</keyword>
<evidence type="ECO:0000256" key="2">
    <source>
        <dbReference type="ARBA" id="ARBA00004651"/>
    </source>
</evidence>
<dbReference type="AlphaFoldDB" id="C5BIX4"/>
<keyword evidence="8" id="KW-0249">Electron transport</keyword>
<feature type="transmembrane region" description="Helical" evidence="13">
    <location>
        <begin position="134"/>
        <end position="160"/>
    </location>
</feature>
<comment type="similarity">
    <text evidence="12">Belongs to the cytochrome b561 family.</text>
</comment>
<keyword evidence="16" id="KW-1185">Reference proteome</keyword>
<keyword evidence="9 13" id="KW-1133">Transmembrane helix</keyword>
<dbReference type="InterPro" id="IPR052168">
    <property type="entry name" value="Cytochrome_b561_oxidase"/>
</dbReference>
<dbReference type="KEGG" id="ttu:TERTU_4374"/>
<dbReference type="HOGENOM" id="CLU_095321_4_0_6"/>
<evidence type="ECO:0000256" key="8">
    <source>
        <dbReference type="ARBA" id="ARBA00022982"/>
    </source>
</evidence>
<sequence>MNKSNSFHWSQKLLHWLMAILVIAMLLMGIGLTHSVSERHTLLVAYHKPLGMLIFALVIVRLLVRWRLGAPALPATLAKPQQLAARLSHWLLYALLIAQPLCGIFMVWCGSYPLPGANHAALPYPQTYALLRTLHSVLAYSLLGLIALHLTAALVHGLIYRDGVMRSMGFGGKRRSM</sequence>
<proteinExistence type="inferred from homology"/>
<evidence type="ECO:0000256" key="13">
    <source>
        <dbReference type="SAM" id="Phobius"/>
    </source>
</evidence>
<keyword evidence="6 13" id="KW-0812">Transmembrane</keyword>
<feature type="transmembrane region" description="Helical" evidence="13">
    <location>
        <begin position="44"/>
        <end position="64"/>
    </location>
</feature>
<dbReference type="SUPFAM" id="SSF81342">
    <property type="entry name" value="Transmembrane di-heme cytochromes"/>
    <property type="match status" value="1"/>
</dbReference>
<evidence type="ECO:0000256" key="10">
    <source>
        <dbReference type="ARBA" id="ARBA00023004"/>
    </source>
</evidence>
<comment type="subcellular location">
    <subcellularLocation>
        <location evidence="2">Cell membrane</location>
        <topology evidence="2">Multi-pass membrane protein</topology>
    </subcellularLocation>
</comment>
<evidence type="ECO:0000256" key="9">
    <source>
        <dbReference type="ARBA" id="ARBA00022989"/>
    </source>
</evidence>
<dbReference type="GO" id="GO:0005886">
    <property type="term" value="C:plasma membrane"/>
    <property type="evidence" value="ECO:0007669"/>
    <property type="project" value="UniProtKB-SubCell"/>
</dbReference>
<keyword evidence="4" id="KW-1003">Cell membrane</keyword>
<accession>C5BIX4</accession>
<evidence type="ECO:0000256" key="5">
    <source>
        <dbReference type="ARBA" id="ARBA00022617"/>
    </source>
</evidence>
<keyword evidence="10" id="KW-0408">Iron</keyword>
<evidence type="ECO:0000256" key="4">
    <source>
        <dbReference type="ARBA" id="ARBA00022475"/>
    </source>
</evidence>
<evidence type="ECO:0000256" key="1">
    <source>
        <dbReference type="ARBA" id="ARBA00001970"/>
    </source>
</evidence>
<evidence type="ECO:0000256" key="3">
    <source>
        <dbReference type="ARBA" id="ARBA00022448"/>
    </source>
</evidence>
<dbReference type="PANTHER" id="PTHR30529">
    <property type="entry name" value="CYTOCHROME B561"/>
    <property type="match status" value="1"/>
</dbReference>
<dbReference type="GO" id="GO:0046872">
    <property type="term" value="F:metal ion binding"/>
    <property type="evidence" value="ECO:0007669"/>
    <property type="project" value="UniProtKB-KW"/>
</dbReference>
<dbReference type="OrthoDB" id="8589936at2"/>
<dbReference type="eggNOG" id="COG3038">
    <property type="taxonomic scope" value="Bacteria"/>
</dbReference>
<keyword evidence="3" id="KW-0813">Transport</keyword>
<feature type="transmembrane region" description="Helical" evidence="13">
    <location>
        <begin position="12"/>
        <end position="32"/>
    </location>
</feature>
<dbReference type="GO" id="GO:0009055">
    <property type="term" value="F:electron transfer activity"/>
    <property type="evidence" value="ECO:0007669"/>
    <property type="project" value="InterPro"/>
</dbReference>
<reference evidence="15 16" key="1">
    <citation type="journal article" date="2009" name="PLoS ONE">
        <title>The complete genome of Teredinibacter turnerae T7901: an intracellular endosymbiont of marine wood-boring bivalves (shipworms).</title>
        <authorList>
            <person name="Yang J.C."/>
            <person name="Madupu R."/>
            <person name="Durkin A.S."/>
            <person name="Ekborg N.A."/>
            <person name="Pedamallu C.S."/>
            <person name="Hostetler J.B."/>
            <person name="Radune D."/>
            <person name="Toms B.S."/>
            <person name="Henrissat B."/>
            <person name="Coutinho P.M."/>
            <person name="Schwarz S."/>
            <person name="Field L."/>
            <person name="Trindade-Silva A.E."/>
            <person name="Soares C.A.G."/>
            <person name="Elshahawi S."/>
            <person name="Hanora A."/>
            <person name="Schmidt E.W."/>
            <person name="Haygood M.G."/>
            <person name="Posfai J."/>
            <person name="Benner J."/>
            <person name="Madinger C."/>
            <person name="Nove J."/>
            <person name="Anton B."/>
            <person name="Chaudhary K."/>
            <person name="Foster J."/>
            <person name="Holman A."/>
            <person name="Kumar S."/>
            <person name="Lessard P.A."/>
            <person name="Luyten Y.A."/>
            <person name="Slatko B."/>
            <person name="Wood N."/>
            <person name="Wu B."/>
            <person name="Teplitski M."/>
            <person name="Mougous J.D."/>
            <person name="Ward N."/>
            <person name="Eisen J.A."/>
            <person name="Badger J.H."/>
            <person name="Distel D.L."/>
        </authorList>
    </citation>
    <scope>NUCLEOTIDE SEQUENCE [LARGE SCALE GENOMIC DNA]</scope>
    <source>
        <strain evidence="16">ATCC 39867 / T7901</strain>
    </source>
</reference>
<keyword evidence="5" id="KW-0349">Heme</keyword>